<evidence type="ECO:0000259" key="2">
    <source>
        <dbReference type="Pfam" id="PF02311"/>
    </source>
</evidence>
<dbReference type="AlphaFoldDB" id="A0A5P6AAE1"/>
<sequence length="76" mass="9180">MSSLSAGRGYFAFPPGEIHHYGRHPDAREWYHQWVYFRPRAYWHEWLNWPTIFAQTGFSVLMSSGRRVLRAVWPDR</sequence>
<dbReference type="InterPro" id="IPR037923">
    <property type="entry name" value="HTH-like"/>
</dbReference>
<name>A0A5P6AAE1_RAOPL</name>
<dbReference type="EMBL" id="CP029752">
    <property type="protein sequence ID" value="QFG76919.1"/>
    <property type="molecule type" value="Genomic_DNA"/>
</dbReference>
<dbReference type="InterPro" id="IPR003313">
    <property type="entry name" value="AraC-bd"/>
</dbReference>
<organism evidence="3">
    <name type="scientific">Raoultella planticola</name>
    <name type="common">Klebsiella planticola</name>
    <dbReference type="NCBI Taxonomy" id="575"/>
    <lineage>
        <taxon>Bacteria</taxon>
        <taxon>Pseudomonadati</taxon>
        <taxon>Pseudomonadota</taxon>
        <taxon>Gammaproteobacteria</taxon>
        <taxon>Enterobacterales</taxon>
        <taxon>Enterobacteriaceae</taxon>
        <taxon>Klebsiella/Raoultella group</taxon>
        <taxon>Raoultella</taxon>
    </lineage>
</organism>
<evidence type="ECO:0000313" key="3">
    <source>
        <dbReference type="EMBL" id="QFG76919.1"/>
    </source>
</evidence>
<keyword evidence="1" id="KW-0238">DNA-binding</keyword>
<accession>A0A5P6AAE1</accession>
<protein>
    <recommendedName>
        <fullName evidence="2">AraC-type arabinose-binding/dimerisation domain-containing protein</fullName>
    </recommendedName>
</protein>
<evidence type="ECO:0000256" key="1">
    <source>
        <dbReference type="ARBA" id="ARBA00023125"/>
    </source>
</evidence>
<dbReference type="Pfam" id="PF02311">
    <property type="entry name" value="AraC_binding"/>
    <property type="match status" value="1"/>
</dbReference>
<dbReference type="SUPFAM" id="SSF51215">
    <property type="entry name" value="Regulatory protein AraC"/>
    <property type="match status" value="1"/>
</dbReference>
<proteinExistence type="predicted"/>
<gene>
    <name evidence="3" type="ORF">DMB90_19010</name>
</gene>
<feature type="domain" description="AraC-type arabinose-binding/dimerisation" evidence="2">
    <location>
        <begin position="11"/>
        <end position="59"/>
    </location>
</feature>
<dbReference type="Gene3D" id="2.60.120.280">
    <property type="entry name" value="Regulatory protein AraC"/>
    <property type="match status" value="1"/>
</dbReference>
<dbReference type="GO" id="GO:0003677">
    <property type="term" value="F:DNA binding"/>
    <property type="evidence" value="ECO:0007669"/>
    <property type="project" value="UniProtKB-KW"/>
</dbReference>
<dbReference type="GO" id="GO:0006355">
    <property type="term" value="P:regulation of DNA-templated transcription"/>
    <property type="evidence" value="ECO:0007669"/>
    <property type="project" value="InterPro"/>
</dbReference>
<reference evidence="3" key="1">
    <citation type="submission" date="2018-05" db="EMBL/GenBank/DDBJ databases">
        <title>Bacterial isolates from healthy term breastfed infants carrying antibiotic resistance genes.</title>
        <authorList>
            <person name="Casaburi G."/>
        </authorList>
    </citation>
    <scope>NUCLEOTIDE SEQUENCE [LARGE SCALE GENOMIC DNA]</scope>
    <source>
        <strain evidence="3">7084_4</strain>
    </source>
</reference>